<proteinExistence type="predicted"/>
<dbReference type="InterPro" id="IPR003709">
    <property type="entry name" value="VanY-like_core_dom"/>
</dbReference>
<keyword evidence="1" id="KW-1133">Transmembrane helix</keyword>
<organism evidence="4 5">
    <name type="scientific">Pengzhenrongella sicca</name>
    <dbReference type="NCBI Taxonomy" id="2819238"/>
    <lineage>
        <taxon>Bacteria</taxon>
        <taxon>Bacillati</taxon>
        <taxon>Actinomycetota</taxon>
        <taxon>Actinomycetes</taxon>
        <taxon>Micrococcales</taxon>
        <taxon>Pengzhenrongella</taxon>
    </lineage>
</organism>
<dbReference type="CDD" id="cd14846">
    <property type="entry name" value="Peptidase_M15_like"/>
    <property type="match status" value="1"/>
</dbReference>
<dbReference type="KEGG" id="psic:J4E96_09270"/>
<dbReference type="SUPFAM" id="SSF55166">
    <property type="entry name" value="Hedgehog/DD-peptidase"/>
    <property type="match status" value="1"/>
</dbReference>
<evidence type="ECO:0000259" key="2">
    <source>
        <dbReference type="Pfam" id="PF02557"/>
    </source>
</evidence>
<keyword evidence="5" id="KW-1185">Reference proteome</keyword>
<evidence type="ECO:0000256" key="1">
    <source>
        <dbReference type="SAM" id="Phobius"/>
    </source>
</evidence>
<dbReference type="RefSeq" id="WP_227425463.1">
    <property type="nucleotide sequence ID" value="NZ_CP071868.1"/>
</dbReference>
<dbReference type="GO" id="GO:0006508">
    <property type="term" value="P:proteolysis"/>
    <property type="evidence" value="ECO:0007669"/>
    <property type="project" value="InterPro"/>
</dbReference>
<dbReference type="Pfam" id="PF04892">
    <property type="entry name" value="VanZ"/>
    <property type="match status" value="1"/>
</dbReference>
<dbReference type="InterPro" id="IPR009045">
    <property type="entry name" value="Zn_M74/Hedgehog-like"/>
</dbReference>
<dbReference type="AlphaFoldDB" id="A0A8A4ZKP0"/>
<dbReference type="GO" id="GO:0008233">
    <property type="term" value="F:peptidase activity"/>
    <property type="evidence" value="ECO:0007669"/>
    <property type="project" value="InterPro"/>
</dbReference>
<feature type="transmembrane region" description="Helical" evidence="1">
    <location>
        <begin position="98"/>
        <end position="116"/>
    </location>
</feature>
<feature type="domain" description="VanZ-like" evidence="3">
    <location>
        <begin position="71"/>
        <end position="143"/>
    </location>
</feature>
<feature type="transmembrane region" description="Helical" evidence="1">
    <location>
        <begin position="128"/>
        <end position="146"/>
    </location>
</feature>
<sequence length="359" mass="36848">MTTTHRQPTVPGEPNSMERLLLVLAALVVLVAVGCITLGPPGAVADARRAVAAMVEGLAGLSPGTMPRAQVESVANVLLFVPLGALAARALRRRTTVLPLALGAGTSVLVELTQAALPGRVPDLVDVAANTVGTALGVALTTVLLASSQRPTPRRNAVPRSRRGALTALVSAPLVLAGVTGCSTAGSVASSVGSTEAPVAAEVPAGAALDGAALTAQDGWLPDGDVLSPFDDAPALTRLDDSLRTAVQDAFRDAKADEVGFHVTTGWRSASYQKSLFDDAVAKYGSPEAARAWVLPPDESSHVTGDAVDVGPTEAMYWLAQHGSDYGLCQTYANEMWHFELAVERGGECPAPVDAPAAR</sequence>
<protein>
    <submittedName>
        <fullName evidence="4">VanZ family protein</fullName>
    </submittedName>
</protein>
<dbReference type="Gene3D" id="3.30.1380.10">
    <property type="match status" value="1"/>
</dbReference>
<keyword evidence="1" id="KW-0472">Membrane</keyword>
<evidence type="ECO:0000313" key="5">
    <source>
        <dbReference type="Proteomes" id="UP000663937"/>
    </source>
</evidence>
<feature type="transmembrane region" description="Helical" evidence="1">
    <location>
        <begin position="166"/>
        <end position="189"/>
    </location>
</feature>
<feature type="domain" description="D-alanyl-D-alanine carboxypeptidase-like core" evidence="2">
    <location>
        <begin position="238"/>
        <end position="339"/>
    </location>
</feature>
<evidence type="ECO:0000313" key="4">
    <source>
        <dbReference type="EMBL" id="QTE31087.1"/>
    </source>
</evidence>
<gene>
    <name evidence="4" type="ORF">J4E96_09270</name>
</gene>
<dbReference type="PROSITE" id="PS51257">
    <property type="entry name" value="PROKAR_LIPOPROTEIN"/>
    <property type="match status" value="1"/>
</dbReference>
<feature type="transmembrane region" description="Helical" evidence="1">
    <location>
        <begin position="20"/>
        <end position="39"/>
    </location>
</feature>
<dbReference type="PANTHER" id="PTHR28008">
    <property type="entry name" value="DOMAIN PROTEIN, PUTATIVE (AFU_ORTHOLOGUE AFUA_3G10980)-RELATED"/>
    <property type="match status" value="1"/>
</dbReference>
<evidence type="ECO:0000259" key="3">
    <source>
        <dbReference type="Pfam" id="PF04892"/>
    </source>
</evidence>
<dbReference type="Pfam" id="PF02557">
    <property type="entry name" value="VanY"/>
    <property type="match status" value="1"/>
</dbReference>
<keyword evidence="1" id="KW-0812">Transmembrane</keyword>
<reference evidence="4" key="1">
    <citation type="submission" date="2021-03" db="EMBL/GenBank/DDBJ databases">
        <title>Pengzhenrongella sicca gen. nov., sp. nov., a new member of suborder Micrococcineae isolated from High-Arctic tundra soil.</title>
        <authorList>
            <person name="Peng F."/>
        </authorList>
    </citation>
    <scope>NUCLEOTIDE SEQUENCE</scope>
    <source>
        <strain evidence="4">LRZ-2</strain>
    </source>
</reference>
<dbReference type="PANTHER" id="PTHR28008:SF1">
    <property type="entry name" value="DOMAIN PROTEIN, PUTATIVE (AFU_ORTHOLOGUE AFUA_3G10980)-RELATED"/>
    <property type="match status" value="1"/>
</dbReference>
<feature type="transmembrane region" description="Helical" evidence="1">
    <location>
        <begin position="73"/>
        <end position="91"/>
    </location>
</feature>
<name>A0A8A4ZKP0_9MICO</name>
<dbReference type="Proteomes" id="UP000663937">
    <property type="component" value="Chromosome"/>
</dbReference>
<accession>A0A8A4ZKP0</accession>
<dbReference type="EMBL" id="CP071868">
    <property type="protein sequence ID" value="QTE31087.1"/>
    <property type="molecule type" value="Genomic_DNA"/>
</dbReference>
<dbReference type="InterPro" id="IPR006976">
    <property type="entry name" value="VanZ-like"/>
</dbReference>